<name>A0A9W6NUG2_9PSEU</name>
<proteinExistence type="predicted"/>
<dbReference type="Proteomes" id="UP001143463">
    <property type="component" value="Unassembled WGS sequence"/>
</dbReference>
<sequence>MPVSSWRCRKVGAACDSGDVRVTGRDLERIPPGNLWVPRGEFGALWVAAEKLTSANGERGIADWVPAGVALTCRWVARAVSETANAQRLPVRAPVTGRRVLAFEEAIEAEYLAAETMLVRASPPALVRSQPGYVEAVSATLRWAWRATGSAPVLVPVAE</sequence>
<dbReference type="AlphaFoldDB" id="A0A9W6NUG2"/>
<keyword evidence="2" id="KW-1185">Reference proteome</keyword>
<accession>A0A9W6NUG2</accession>
<reference evidence="1" key="2">
    <citation type="submission" date="2023-01" db="EMBL/GenBank/DDBJ databases">
        <authorList>
            <person name="Sun Q."/>
            <person name="Evtushenko L."/>
        </authorList>
    </citation>
    <scope>NUCLEOTIDE SEQUENCE</scope>
    <source>
        <strain evidence="1">VKM Ac-1069</strain>
    </source>
</reference>
<gene>
    <name evidence="1" type="ORF">GCM10017577_04370</name>
</gene>
<reference evidence="1" key="1">
    <citation type="journal article" date="2014" name="Int. J. Syst. Evol. Microbiol.">
        <title>Complete genome sequence of Corynebacterium casei LMG S-19264T (=DSM 44701T), isolated from a smear-ripened cheese.</title>
        <authorList>
            <consortium name="US DOE Joint Genome Institute (JGI-PGF)"/>
            <person name="Walter F."/>
            <person name="Albersmeier A."/>
            <person name="Kalinowski J."/>
            <person name="Ruckert C."/>
        </authorList>
    </citation>
    <scope>NUCLEOTIDE SEQUENCE</scope>
    <source>
        <strain evidence="1">VKM Ac-1069</strain>
    </source>
</reference>
<comment type="caution">
    <text evidence="1">The sequence shown here is derived from an EMBL/GenBank/DDBJ whole genome shotgun (WGS) entry which is preliminary data.</text>
</comment>
<organism evidence="1 2">
    <name type="scientific">Pseudonocardia halophobica</name>
    <dbReference type="NCBI Taxonomy" id="29401"/>
    <lineage>
        <taxon>Bacteria</taxon>
        <taxon>Bacillati</taxon>
        <taxon>Actinomycetota</taxon>
        <taxon>Actinomycetes</taxon>
        <taxon>Pseudonocardiales</taxon>
        <taxon>Pseudonocardiaceae</taxon>
        <taxon>Pseudonocardia</taxon>
    </lineage>
</organism>
<evidence type="ECO:0000313" key="1">
    <source>
        <dbReference type="EMBL" id="GLL09297.1"/>
    </source>
</evidence>
<dbReference type="EMBL" id="BSFQ01000001">
    <property type="protein sequence ID" value="GLL09297.1"/>
    <property type="molecule type" value="Genomic_DNA"/>
</dbReference>
<protein>
    <submittedName>
        <fullName evidence="1">Uncharacterized protein</fullName>
    </submittedName>
</protein>
<evidence type="ECO:0000313" key="2">
    <source>
        <dbReference type="Proteomes" id="UP001143463"/>
    </source>
</evidence>